<name>A0AA45WYQ7_9CLOT</name>
<protein>
    <submittedName>
        <fullName evidence="1">Uncharacterized protein</fullName>
    </submittedName>
</protein>
<gene>
    <name evidence="1" type="ORF">SAMN06296020_11632</name>
</gene>
<dbReference type="EMBL" id="FXUF01000016">
    <property type="protein sequence ID" value="SMP67988.1"/>
    <property type="molecule type" value="Genomic_DNA"/>
</dbReference>
<proteinExistence type="predicted"/>
<evidence type="ECO:0000313" key="2">
    <source>
        <dbReference type="Proteomes" id="UP001158066"/>
    </source>
</evidence>
<organism evidence="1 2">
    <name type="scientific">Anoxynatronum buryatiense</name>
    <dbReference type="NCBI Taxonomy" id="489973"/>
    <lineage>
        <taxon>Bacteria</taxon>
        <taxon>Bacillati</taxon>
        <taxon>Bacillota</taxon>
        <taxon>Clostridia</taxon>
        <taxon>Eubacteriales</taxon>
        <taxon>Clostridiaceae</taxon>
        <taxon>Anoxynatronum</taxon>
    </lineage>
</organism>
<dbReference type="RefSeq" id="WP_283410450.1">
    <property type="nucleotide sequence ID" value="NZ_FXUF01000016.1"/>
</dbReference>
<comment type="caution">
    <text evidence="1">The sequence shown here is derived from an EMBL/GenBank/DDBJ whole genome shotgun (WGS) entry which is preliminary data.</text>
</comment>
<accession>A0AA45WYQ7</accession>
<dbReference type="Proteomes" id="UP001158066">
    <property type="component" value="Unassembled WGS sequence"/>
</dbReference>
<evidence type="ECO:0000313" key="1">
    <source>
        <dbReference type="EMBL" id="SMP67988.1"/>
    </source>
</evidence>
<keyword evidence="2" id="KW-1185">Reference proteome</keyword>
<reference evidence="1" key="1">
    <citation type="submission" date="2017-05" db="EMBL/GenBank/DDBJ databases">
        <authorList>
            <person name="Varghese N."/>
            <person name="Submissions S."/>
        </authorList>
    </citation>
    <scope>NUCLEOTIDE SEQUENCE</scope>
    <source>
        <strain evidence="1">Su22</strain>
    </source>
</reference>
<sequence length="83" mass="9807">MHPPIRPEDGQSIPGGTHFLIRIQYQQNNSWQGTIQWLDNRKIIPFRSTLEMILLMEEALVLHAGKDQQQSQFRHWNRETEIG</sequence>
<dbReference type="AlphaFoldDB" id="A0AA45WYQ7"/>